<reference evidence="2 4" key="3">
    <citation type="submission" date="2020-09" db="EMBL/GenBank/DDBJ databases">
        <title>Complete, closed and curated genome sequences of Photobacterium damselae subsp. piscicida isolates from Australia indicate localised evolution and additional plasmid-borne pathogenicity mechanisms.</title>
        <authorList>
            <person name="Baseggio L."/>
            <person name="Silayeva O."/>
            <person name="Buller N."/>
            <person name="Landos M."/>
            <person name="Engelstaedter J."/>
            <person name="Barnes A.C."/>
        </authorList>
    </citation>
    <scope>NUCLEOTIDE SEQUENCE [LARGE SCALE GENOMIC DNA]</scope>
    <source>
        <strain evidence="2 4">AS-16-0540-1</strain>
    </source>
</reference>
<evidence type="ECO:0000313" key="1">
    <source>
        <dbReference type="EMBL" id="BAX54484.1"/>
    </source>
</evidence>
<evidence type="ECO:0000313" key="2">
    <source>
        <dbReference type="EMBL" id="QOD56648.1"/>
    </source>
</evidence>
<reference evidence="1" key="1">
    <citation type="journal article" date="2017" name="Genome Announc.">
        <title>Whole-Genome Sequence of Photobacterium damselae subsp. piscicida Strain 91-197, Isolated from Hybrid Striped Bass (Morone sp.) in the United States.</title>
        <authorList>
            <person name="Teru Y."/>
            <person name="Hikima J."/>
            <person name="Kono T."/>
            <person name="Sakai M."/>
            <person name="Takano T."/>
            <person name="Hawke J.P."/>
            <person name="Takeyama H."/>
            <person name="Aoki T."/>
        </authorList>
    </citation>
    <scope>NUCLEOTIDE SEQUENCE</scope>
    <source>
        <strain evidence="1">91-197</strain>
    </source>
</reference>
<name>A0A1V1V6U0_PHODP</name>
<dbReference type="EMBL" id="CP061854">
    <property type="protein sequence ID" value="QOD56648.1"/>
    <property type="molecule type" value="Genomic_DNA"/>
</dbReference>
<accession>A0A1V1V6U0</accession>
<reference evidence="3" key="2">
    <citation type="submission" date="2017-05" db="EMBL/GenBank/DDBJ databases">
        <title>Whole genome sequence of fish pathogenic bacteria, Photobacterium damselae subsp. piscicida, strain 91-197, isolated from hybrid striped bass (Morone sp.) in USA.</title>
        <authorList>
            <person name="Teru Y."/>
            <person name="Hikima J."/>
            <person name="Kono T."/>
            <person name="Sakai M."/>
            <person name="Takano T."/>
            <person name="Hawke J.P."/>
            <person name="Takeyama H."/>
            <person name="Aoki T."/>
        </authorList>
    </citation>
    <scope>NUCLEOTIDE SEQUENCE [LARGE SCALE GENOMIC DNA]</scope>
    <source>
        <strain evidence="3">91-197</strain>
    </source>
</reference>
<evidence type="ECO:0000313" key="3">
    <source>
        <dbReference type="Proteomes" id="UP000218676"/>
    </source>
</evidence>
<dbReference type="Proteomes" id="UP000516656">
    <property type="component" value="Chromosome 1"/>
</dbReference>
<proteinExistence type="predicted"/>
<protein>
    <recommendedName>
        <fullName evidence="5">Response regulator</fullName>
    </recommendedName>
</protein>
<dbReference type="RefSeq" id="WP_181314633.1">
    <property type="nucleotide sequence ID" value="NZ_AP018045.1"/>
</dbReference>
<gene>
    <name evidence="2" type="ORF">IC627_00690</name>
    <name evidence="1" type="ORF">PDPUS_1_03110</name>
</gene>
<dbReference type="Proteomes" id="UP000218676">
    <property type="component" value="Chromosome 1"/>
</dbReference>
<dbReference type="EMBL" id="AP018045">
    <property type="protein sequence ID" value="BAX54484.1"/>
    <property type="molecule type" value="Genomic_DNA"/>
</dbReference>
<evidence type="ECO:0000313" key="4">
    <source>
        <dbReference type="Proteomes" id="UP000516656"/>
    </source>
</evidence>
<evidence type="ECO:0008006" key="5">
    <source>
        <dbReference type="Google" id="ProtNLM"/>
    </source>
</evidence>
<organism evidence="2 4">
    <name type="scientific">Photobacterium damsela subsp. piscicida</name>
    <name type="common">Pasteurella piscicida</name>
    <dbReference type="NCBI Taxonomy" id="38294"/>
    <lineage>
        <taxon>Bacteria</taxon>
        <taxon>Pseudomonadati</taxon>
        <taxon>Pseudomonadota</taxon>
        <taxon>Gammaproteobacteria</taxon>
        <taxon>Vibrionales</taxon>
        <taxon>Vibrionaceae</taxon>
        <taxon>Photobacterium</taxon>
    </lineage>
</organism>
<sequence length="204" mass="23285">MKLNLLIIEDVPRIVSSWEEKIAFYAVEDPPVYTLTPTFVTNLLDAQKAIEHTTFDAAVVDIRLDEGGGQTFHGNDVLAELASKSLTVCAVYTGEPGTEVVDDHQKDFVRVFQKGEGEIERILEWLDSKADMISAIQTMKDSFNKAMAKAFTHSIWPRWSYWLNGEQEQDFASQALTRHMATHLHASFLNEVSTVHPEEYYFRW</sequence>
<dbReference type="AlphaFoldDB" id="A0A1V1V6U0"/>